<dbReference type="GO" id="GO:0005615">
    <property type="term" value="C:extracellular space"/>
    <property type="evidence" value="ECO:0007669"/>
    <property type="project" value="InterPro"/>
</dbReference>
<feature type="domain" description="Serpin" evidence="6">
    <location>
        <begin position="69"/>
        <end position="426"/>
    </location>
</feature>
<dbReference type="AlphaFoldDB" id="A0A834HZT7"/>
<dbReference type="Proteomes" id="UP000625711">
    <property type="component" value="Unassembled WGS sequence"/>
</dbReference>
<proteinExistence type="inferred from homology"/>
<evidence type="ECO:0000256" key="3">
    <source>
        <dbReference type="ARBA" id="ARBA00022900"/>
    </source>
</evidence>
<dbReference type="PROSITE" id="PS00284">
    <property type="entry name" value="SERPIN"/>
    <property type="match status" value="1"/>
</dbReference>
<keyword evidence="2" id="KW-0646">Protease inhibitor</keyword>
<dbReference type="InterPro" id="IPR042185">
    <property type="entry name" value="Serpin_sf_2"/>
</dbReference>
<comment type="caution">
    <text evidence="7">The sequence shown here is derived from an EMBL/GenBank/DDBJ whole genome shotgun (WGS) entry which is preliminary data.</text>
</comment>
<keyword evidence="8" id="KW-1185">Reference proteome</keyword>
<dbReference type="PANTHER" id="PTHR11461">
    <property type="entry name" value="SERINE PROTEASE INHIBITOR, SERPIN"/>
    <property type="match status" value="1"/>
</dbReference>
<dbReference type="EMBL" id="JAACXV010014006">
    <property type="protein sequence ID" value="KAF7271179.1"/>
    <property type="molecule type" value="Genomic_DNA"/>
</dbReference>
<feature type="chain" id="PRO_5032439173" description="Serpin domain-containing protein" evidence="5">
    <location>
        <begin position="17"/>
        <end position="441"/>
    </location>
</feature>
<keyword evidence="3" id="KW-0722">Serine protease inhibitor</keyword>
<dbReference type="InterPro" id="IPR023796">
    <property type="entry name" value="Serpin_dom"/>
</dbReference>
<dbReference type="SMART" id="SM00093">
    <property type="entry name" value="SERPIN"/>
    <property type="match status" value="1"/>
</dbReference>
<accession>A0A834HZT7</accession>
<evidence type="ECO:0000313" key="8">
    <source>
        <dbReference type="Proteomes" id="UP000625711"/>
    </source>
</evidence>
<organism evidence="7 8">
    <name type="scientific">Rhynchophorus ferrugineus</name>
    <name type="common">Red palm weevil</name>
    <name type="synonym">Curculio ferrugineus</name>
    <dbReference type="NCBI Taxonomy" id="354439"/>
    <lineage>
        <taxon>Eukaryota</taxon>
        <taxon>Metazoa</taxon>
        <taxon>Ecdysozoa</taxon>
        <taxon>Arthropoda</taxon>
        <taxon>Hexapoda</taxon>
        <taxon>Insecta</taxon>
        <taxon>Pterygota</taxon>
        <taxon>Neoptera</taxon>
        <taxon>Endopterygota</taxon>
        <taxon>Coleoptera</taxon>
        <taxon>Polyphaga</taxon>
        <taxon>Cucujiformia</taxon>
        <taxon>Curculionidae</taxon>
        <taxon>Dryophthorinae</taxon>
        <taxon>Rhynchophorus</taxon>
    </lineage>
</organism>
<keyword evidence="5" id="KW-0732">Signal</keyword>
<dbReference type="SUPFAM" id="SSF56574">
    <property type="entry name" value="Serpins"/>
    <property type="match status" value="1"/>
</dbReference>
<feature type="signal peptide" evidence="5">
    <location>
        <begin position="1"/>
        <end position="16"/>
    </location>
</feature>
<dbReference type="InterPro" id="IPR042178">
    <property type="entry name" value="Serpin_sf_1"/>
</dbReference>
<evidence type="ECO:0000256" key="5">
    <source>
        <dbReference type="SAM" id="SignalP"/>
    </source>
</evidence>
<protein>
    <recommendedName>
        <fullName evidence="6">Serpin domain-containing protein</fullName>
    </recommendedName>
</protein>
<reference evidence="7" key="1">
    <citation type="submission" date="2020-08" db="EMBL/GenBank/DDBJ databases">
        <title>Genome sequencing and assembly of the red palm weevil Rhynchophorus ferrugineus.</title>
        <authorList>
            <person name="Dias G.B."/>
            <person name="Bergman C.M."/>
            <person name="Manee M."/>
        </authorList>
    </citation>
    <scope>NUCLEOTIDE SEQUENCE</scope>
    <source>
        <strain evidence="7">AA-2017</strain>
        <tissue evidence="7">Whole larva</tissue>
    </source>
</reference>
<evidence type="ECO:0000256" key="4">
    <source>
        <dbReference type="RuleBase" id="RU000411"/>
    </source>
</evidence>
<dbReference type="Pfam" id="PF00079">
    <property type="entry name" value="Serpin"/>
    <property type="match status" value="1"/>
</dbReference>
<dbReference type="Gene3D" id="3.30.497.10">
    <property type="entry name" value="Antithrombin, subunit I, domain 2"/>
    <property type="match status" value="1"/>
</dbReference>
<dbReference type="InterPro" id="IPR023795">
    <property type="entry name" value="Serpin_CS"/>
</dbReference>
<name>A0A834HZT7_RHYFE</name>
<evidence type="ECO:0000259" key="6">
    <source>
        <dbReference type="SMART" id="SM00093"/>
    </source>
</evidence>
<dbReference type="InterPro" id="IPR036186">
    <property type="entry name" value="Serpin_sf"/>
</dbReference>
<gene>
    <name evidence="7" type="ORF">GWI33_015916</name>
</gene>
<dbReference type="GO" id="GO:0004867">
    <property type="term" value="F:serine-type endopeptidase inhibitor activity"/>
    <property type="evidence" value="ECO:0007669"/>
    <property type="project" value="UniProtKB-KW"/>
</dbReference>
<evidence type="ECO:0000256" key="2">
    <source>
        <dbReference type="ARBA" id="ARBA00022690"/>
    </source>
</evidence>
<dbReference type="PANTHER" id="PTHR11461:SF211">
    <property type="entry name" value="GH10112P-RELATED"/>
    <property type="match status" value="1"/>
</dbReference>
<dbReference type="InterPro" id="IPR000215">
    <property type="entry name" value="Serpin_fam"/>
</dbReference>
<dbReference type="Gene3D" id="2.30.39.10">
    <property type="entry name" value="Alpha-1-antitrypsin, domain 1"/>
    <property type="match status" value="1"/>
</dbReference>
<comment type="similarity">
    <text evidence="1 4">Belongs to the serpin family.</text>
</comment>
<evidence type="ECO:0000313" key="7">
    <source>
        <dbReference type="EMBL" id="KAF7271179.1"/>
    </source>
</evidence>
<dbReference type="OrthoDB" id="9518664at2759"/>
<evidence type="ECO:0000256" key="1">
    <source>
        <dbReference type="ARBA" id="ARBA00009500"/>
    </source>
</evidence>
<sequence>MKTTVPFCLFLGLVRSQDILQLANPLWWIGRMGTADKIPQQPIIITTTTEPPPVLTTAEILFDLGPVLQTVYSVEDPVAKSNYIVSPLSSAILLSNMLVATTSMHYNFIVGLLKLPKHLGKKYHMNFLIDLHDMIHTMVNDVDNFKCSMKGAFFFKNEADLADHFLASTIRFFQTDIVGSDFTDIEKSYLNADHWLSRYTADHITRVPEGSITPLTECLMYQATVFETSWQFQLRKRPRREFDVKPFKKIKTTFYEGVIHNAFYVTNAKYTVLAIPDLNTKVWLHIILPEGDDWIKYEVRTFSEKLNHNDLNVIDHAQPVNGVKVKIPDIFPISLTFDLLKPVLNYKNTENLQYSLPPSTEFRLDEAGLNLSGAYQFLYFNINVTESKEANKQKPEKTFEVDRPFVFFLRHKETNAMLLWGSISDPSQVEKPTSGQKKPDK</sequence>